<reference evidence="1" key="1">
    <citation type="submission" date="2018-02" db="EMBL/GenBank/DDBJ databases">
        <title>The genomes of Aspergillus section Nigri reveals drivers in fungal speciation.</title>
        <authorList>
            <consortium name="DOE Joint Genome Institute"/>
            <person name="Vesth T.C."/>
            <person name="Nybo J."/>
            <person name="Theobald S."/>
            <person name="Brandl J."/>
            <person name="Frisvad J.C."/>
            <person name="Nielsen K.F."/>
            <person name="Lyhne E.K."/>
            <person name="Kogle M.E."/>
            <person name="Kuo A."/>
            <person name="Riley R."/>
            <person name="Clum A."/>
            <person name="Nolan M."/>
            <person name="Lipzen A."/>
            <person name="Salamov A."/>
            <person name="Henrissat B."/>
            <person name="Wiebenga A."/>
            <person name="De vries R.P."/>
            <person name="Grigoriev I.V."/>
            <person name="Mortensen U.H."/>
            <person name="Andersen M.R."/>
            <person name="Baker S.E."/>
        </authorList>
    </citation>
    <scope>NUCLEOTIDE SEQUENCE</scope>
    <source>
        <strain evidence="1">CBS 121060</strain>
    </source>
</reference>
<protein>
    <submittedName>
        <fullName evidence="1">Uncharacterized protein</fullName>
    </submittedName>
</protein>
<sequence length="1101" mass="120447">MPPNPGPPPSYRDHLKQDAPSRKSLSSFAPIPEEESSPSADLDDRFTLSDLSDDDDHHHNQNTGGGGSGSSSRSSSSQIKLRRIDNHHSRHSSTASKPAYAYPTSNNNSARPSDVEAYLSSITAAERELLTAAHQFELSDDDEDSDDSDARSVGSDVGLRKGSKGHHRRRSSTFKKHTPHMGWGWTTTTRYYYRKVWCRALLAVVLVLGALVWVFLRFAARGGWDAGRVEVDMLPSESWFPTPQGGALEDWADDYRRAELLVRNMTLIEKINITTGVGWQMGMCVGNTAPAEFVKFPSLCLQDGPLGLRYADLISAFPAGITTGATWNRELIRQRGVALGEEARTKGVNVLLGPSMGPLGMMPAGGRNWEAFGADPVLQGVAAAETIRGIQSTGVMATAKHYIMNEQEHFRQPYEWGIATALSSNINDRALHEVFLWPFAEAIRADVASVMCSYQMVNNSHACENSKLLNGVLKDELGFQGFVQSDWLAQRSGINSALGGLDMSMPGDGLRWADGKSLWGSELTRAVLNTSVPMERLNDMVTRIVAAWYHLGQDTWERPPPEGNGGPSFSSWTNDEVGWIYQGSPSDETYGVVNRFINAQGEGDNAHWIIARKVATEGIVLVKNDRQTLPLSRRPTTGSGAVFRVGVYGDDAGPAMGPNACADRGCNQGTLAMGWGSGTAEFPYLVSPFEALQSAWETEIELSPYLRNAVMPTEVADKDLCLVFANADSGEGFISAGGIHGDRNNLFLQKGGDTLIETVARNCAGPTVVVVHAVGPVVVESWIDLPGVDAVLFAHLPGQESGNALMDVLFGVVDASGRLPYTVGKSLEDYGAGAQVLYEPNAPVPQVDFQDGLYIDHRYFDRHNITPRFEFGFGLSYTTFELADLHVQGLQSKSRLPASRPPQTVFPPEYDAEPPRNESVLFPAEFRAVPQFIYPYLTSMDGTAAANYTHYPEGYDQPQPLSPAGGGLGGNPSLYDEVVNVEVEVRNTGPRAGQTVVQVYVSSPGGVTEDGDWVEVHEGARRSSKVKLERMPEPIEFPSRVLRNFTKVTLEAGERQTVAMTLTRKDLSYWSVREQNWVMPDGEFEIWVGQSSRDLPLRGEY</sequence>
<proteinExistence type="predicted"/>
<accession>A0ACD1GTI3</accession>
<dbReference type="Proteomes" id="UP000249661">
    <property type="component" value="Unassembled WGS sequence"/>
</dbReference>
<name>A0ACD1GTI3_9EURO</name>
<evidence type="ECO:0000313" key="2">
    <source>
        <dbReference type="Proteomes" id="UP000249661"/>
    </source>
</evidence>
<keyword evidence="2" id="KW-1185">Reference proteome</keyword>
<gene>
    <name evidence="1" type="ORF">BO66DRAFT_360515</name>
</gene>
<evidence type="ECO:0000313" key="1">
    <source>
        <dbReference type="EMBL" id="RAH64675.1"/>
    </source>
</evidence>
<organism evidence="1 2">
    <name type="scientific">Aspergillus aculeatinus CBS 121060</name>
    <dbReference type="NCBI Taxonomy" id="1448322"/>
    <lineage>
        <taxon>Eukaryota</taxon>
        <taxon>Fungi</taxon>
        <taxon>Dikarya</taxon>
        <taxon>Ascomycota</taxon>
        <taxon>Pezizomycotina</taxon>
        <taxon>Eurotiomycetes</taxon>
        <taxon>Eurotiomycetidae</taxon>
        <taxon>Eurotiales</taxon>
        <taxon>Aspergillaceae</taxon>
        <taxon>Aspergillus</taxon>
        <taxon>Aspergillus subgen. Circumdati</taxon>
    </lineage>
</organism>
<dbReference type="EMBL" id="KZ825007">
    <property type="protein sequence ID" value="RAH64675.1"/>
    <property type="molecule type" value="Genomic_DNA"/>
</dbReference>